<dbReference type="PANTHER" id="PTHR38605:SF1">
    <property type="entry name" value="ATPASE"/>
    <property type="match status" value="1"/>
</dbReference>
<dbReference type="RefSeq" id="WP_170130452.1">
    <property type="nucleotide sequence ID" value="NZ_FMVW01000002.1"/>
</dbReference>
<dbReference type="STRING" id="1120955.SAMN03080610_01588"/>
<reference evidence="1 2" key="1">
    <citation type="submission" date="2016-10" db="EMBL/GenBank/DDBJ databases">
        <authorList>
            <person name="de Groot N.N."/>
        </authorList>
    </citation>
    <scope>NUCLEOTIDE SEQUENCE [LARGE SCALE GENOMIC DNA]</scope>
    <source>
        <strain evidence="1 2">DSM 2698</strain>
    </source>
</reference>
<dbReference type="Proteomes" id="UP000199347">
    <property type="component" value="Unassembled WGS sequence"/>
</dbReference>
<evidence type="ECO:0000313" key="2">
    <source>
        <dbReference type="Proteomes" id="UP000199347"/>
    </source>
</evidence>
<dbReference type="PIRSF" id="PIRSF019381">
    <property type="entry name" value="YcjX"/>
    <property type="match status" value="1"/>
</dbReference>
<dbReference type="InterPro" id="IPR007413">
    <property type="entry name" value="YcjX-like"/>
</dbReference>
<name>A0A1G5N634_AFIMA</name>
<dbReference type="Pfam" id="PF04317">
    <property type="entry name" value="DUF463"/>
    <property type="match status" value="1"/>
</dbReference>
<proteinExistence type="predicted"/>
<organism evidence="1 2">
    <name type="scientific">Afifella marina DSM 2698</name>
    <dbReference type="NCBI Taxonomy" id="1120955"/>
    <lineage>
        <taxon>Bacteria</taxon>
        <taxon>Pseudomonadati</taxon>
        <taxon>Pseudomonadota</taxon>
        <taxon>Alphaproteobacteria</taxon>
        <taxon>Hyphomicrobiales</taxon>
        <taxon>Afifellaceae</taxon>
        <taxon>Afifella</taxon>
    </lineage>
</organism>
<dbReference type="EMBL" id="FMVW01000002">
    <property type="protein sequence ID" value="SCZ32836.1"/>
    <property type="molecule type" value="Genomic_DNA"/>
</dbReference>
<sequence length="498" mass="55130">MASIITLADEARYAFDNLLEGVLGGPSTLRLGVTGLSRAGKTVFITALVHNLIHGGRLPLFDAYASGRLAGAKLQPQPDDAVPRFDYESHVRNLVDARIWPRSTRRISELRVTLEYESASTWKRTFGPGRLDLDIVDYPGEWLLDLALLNKSYGEWSAEAVAMSREPHRQQLAAEWHHRLQGVDPDAPADELKAQELAGAFTSYLRAARADEYALSMLPPGRFLMPGDLEGSPALTFSPLDIAPDREPVQDSLAAMMARRYESYRTHVVKPFFRNHFARLDRQIVLVDMLAALNAGPAALRDLEQALADVLACFRPGRASWLTSILSRRIDKILFAATKADHVHRSDHDNLGALLARLTEKAAKRAEFAGAEVSVMPMAAVRATREVTVTRGGRKLPAIAGVPLEGEEVAGEVYDGASEIALFPGDLPKDPESIFEAARQFQSKPRDLAEEAHDDTLALRYLRFRPPRVERSETGLKLSLPHIRLDQALQFLVGDRLQ</sequence>
<dbReference type="AlphaFoldDB" id="A0A1G5N634"/>
<accession>A0A1G5N634</accession>
<protein>
    <recommendedName>
        <fullName evidence="3">Amino acid regulated cytosolic protein</fullName>
    </recommendedName>
</protein>
<dbReference type="PANTHER" id="PTHR38605">
    <property type="entry name" value="ATPASE-RELATED"/>
    <property type="match status" value="1"/>
</dbReference>
<evidence type="ECO:0008006" key="3">
    <source>
        <dbReference type="Google" id="ProtNLM"/>
    </source>
</evidence>
<evidence type="ECO:0000313" key="1">
    <source>
        <dbReference type="EMBL" id="SCZ32836.1"/>
    </source>
</evidence>
<gene>
    <name evidence="1" type="ORF">SAMN03080610_01588</name>
</gene>
<keyword evidence="2" id="KW-1185">Reference proteome</keyword>